<dbReference type="InterPro" id="IPR012340">
    <property type="entry name" value="NA-bd_OB-fold"/>
</dbReference>
<dbReference type="GO" id="GO:0003676">
    <property type="term" value="F:nucleic acid binding"/>
    <property type="evidence" value="ECO:0007669"/>
    <property type="project" value="InterPro"/>
</dbReference>
<dbReference type="InterPro" id="IPR002059">
    <property type="entry name" value="CSP_DNA-bd"/>
</dbReference>
<feature type="domain" description="CSD" evidence="3">
    <location>
        <begin position="1"/>
        <end position="65"/>
    </location>
</feature>
<accession>X1N964</accession>
<reference evidence="4" key="1">
    <citation type="journal article" date="2014" name="Front. Microbiol.">
        <title>High frequency of phylogenetically diverse reductive dehalogenase-homologous genes in deep subseafloor sedimentary metagenomes.</title>
        <authorList>
            <person name="Kawai M."/>
            <person name="Futagami T."/>
            <person name="Toyoda A."/>
            <person name="Takaki Y."/>
            <person name="Nishi S."/>
            <person name="Hori S."/>
            <person name="Arai W."/>
            <person name="Tsubouchi T."/>
            <person name="Morono Y."/>
            <person name="Uchiyama I."/>
            <person name="Ito T."/>
            <person name="Fujiyama A."/>
            <person name="Inagaki F."/>
            <person name="Takami H."/>
        </authorList>
    </citation>
    <scope>NUCLEOTIDE SEQUENCE</scope>
    <source>
        <strain evidence="4">Expedition CK06-06</strain>
    </source>
</reference>
<dbReference type="Gene3D" id="2.40.50.140">
    <property type="entry name" value="Nucleic acid-binding proteins"/>
    <property type="match status" value="1"/>
</dbReference>
<dbReference type="Pfam" id="PF00313">
    <property type="entry name" value="CSD"/>
    <property type="match status" value="1"/>
</dbReference>
<evidence type="ECO:0000256" key="2">
    <source>
        <dbReference type="ARBA" id="ARBA00022490"/>
    </source>
</evidence>
<dbReference type="PROSITE" id="PS51857">
    <property type="entry name" value="CSD_2"/>
    <property type="match status" value="1"/>
</dbReference>
<proteinExistence type="predicted"/>
<evidence type="ECO:0000256" key="1">
    <source>
        <dbReference type="ARBA" id="ARBA00004496"/>
    </source>
</evidence>
<dbReference type="EMBL" id="BARV01004073">
    <property type="protein sequence ID" value="GAI15169.1"/>
    <property type="molecule type" value="Genomic_DNA"/>
</dbReference>
<comment type="subcellular location">
    <subcellularLocation>
        <location evidence="1">Cytoplasm</location>
    </subcellularLocation>
</comment>
<sequence>MNRGKVKWYSEEKGYGFIEMENGDDVFVRFSAILEKGYKSLEDGQEVEFEIIEGDRGPEASNVKKL</sequence>
<dbReference type="AlphaFoldDB" id="X1N964"/>
<dbReference type="SMART" id="SM00357">
    <property type="entry name" value="CSP"/>
    <property type="match status" value="1"/>
</dbReference>
<organism evidence="4">
    <name type="scientific">marine sediment metagenome</name>
    <dbReference type="NCBI Taxonomy" id="412755"/>
    <lineage>
        <taxon>unclassified sequences</taxon>
        <taxon>metagenomes</taxon>
        <taxon>ecological metagenomes</taxon>
    </lineage>
</organism>
<dbReference type="SUPFAM" id="SSF50249">
    <property type="entry name" value="Nucleic acid-binding proteins"/>
    <property type="match status" value="1"/>
</dbReference>
<name>X1N964_9ZZZZ</name>
<dbReference type="InterPro" id="IPR012156">
    <property type="entry name" value="Cold_shock_CspA"/>
</dbReference>
<dbReference type="CDD" id="cd04458">
    <property type="entry name" value="CSP_CDS"/>
    <property type="match status" value="1"/>
</dbReference>
<dbReference type="PANTHER" id="PTHR11544">
    <property type="entry name" value="COLD SHOCK DOMAIN CONTAINING PROTEINS"/>
    <property type="match status" value="1"/>
</dbReference>
<evidence type="ECO:0000259" key="3">
    <source>
        <dbReference type="PROSITE" id="PS51857"/>
    </source>
</evidence>
<protein>
    <recommendedName>
        <fullName evidence="3">CSD domain-containing protein</fullName>
    </recommendedName>
</protein>
<dbReference type="GO" id="GO:0005737">
    <property type="term" value="C:cytoplasm"/>
    <property type="evidence" value="ECO:0007669"/>
    <property type="project" value="UniProtKB-SubCell"/>
</dbReference>
<evidence type="ECO:0000313" key="4">
    <source>
        <dbReference type="EMBL" id="GAI15169.1"/>
    </source>
</evidence>
<dbReference type="Gene3D" id="6.20.370.130">
    <property type="match status" value="1"/>
</dbReference>
<dbReference type="PIRSF" id="PIRSF002599">
    <property type="entry name" value="Cold_shock_A"/>
    <property type="match status" value="1"/>
</dbReference>
<dbReference type="PRINTS" id="PR00050">
    <property type="entry name" value="COLDSHOCK"/>
</dbReference>
<dbReference type="InterPro" id="IPR050181">
    <property type="entry name" value="Cold_shock_domain"/>
</dbReference>
<dbReference type="InterPro" id="IPR011129">
    <property type="entry name" value="CSD"/>
</dbReference>
<gene>
    <name evidence="4" type="ORF">S06H3_09304</name>
</gene>
<keyword evidence="2" id="KW-0963">Cytoplasm</keyword>
<comment type="caution">
    <text evidence="4">The sequence shown here is derived from an EMBL/GenBank/DDBJ whole genome shotgun (WGS) entry which is preliminary data.</text>
</comment>